<dbReference type="EMBL" id="JBHTBS010000014">
    <property type="protein sequence ID" value="MFC7339270.1"/>
    <property type="molecule type" value="Genomic_DNA"/>
</dbReference>
<feature type="transmembrane region" description="Helical" evidence="1">
    <location>
        <begin position="12"/>
        <end position="30"/>
    </location>
</feature>
<sequence length="168" mass="19025">MPSVPDQLTGLIISAVIGAWLLAITGVLILRRHYNRRIERIGEASSEEILGELKTAYKQAPKIRIQTQTEYLPYIIERIRENVESGLGEDQAQLLLERIESHRLGEEHQAIFPIESSKGSSDLRLNWTCDEKQRIDLHIQGDPTIIFALYDLKKKIPKATIIGQAGRS</sequence>
<evidence type="ECO:0000256" key="1">
    <source>
        <dbReference type="SAM" id="Phobius"/>
    </source>
</evidence>
<keyword evidence="1" id="KW-0472">Membrane</keyword>
<name>A0ABW2LDR0_9BACT</name>
<protein>
    <submittedName>
        <fullName evidence="2">Uncharacterized protein</fullName>
    </submittedName>
</protein>
<keyword evidence="3" id="KW-1185">Reference proteome</keyword>
<keyword evidence="1" id="KW-1133">Transmembrane helix</keyword>
<reference evidence="3" key="1">
    <citation type="journal article" date="2019" name="Int. J. Syst. Evol. Microbiol.">
        <title>The Global Catalogue of Microorganisms (GCM) 10K type strain sequencing project: providing services to taxonomists for standard genome sequencing and annotation.</title>
        <authorList>
            <consortium name="The Broad Institute Genomics Platform"/>
            <consortium name="The Broad Institute Genome Sequencing Center for Infectious Disease"/>
            <person name="Wu L."/>
            <person name="Ma J."/>
        </authorList>
    </citation>
    <scope>NUCLEOTIDE SEQUENCE [LARGE SCALE GENOMIC DNA]</scope>
    <source>
        <strain evidence="3">CGMCC 4.1467</strain>
    </source>
</reference>
<proteinExistence type="predicted"/>
<keyword evidence="1" id="KW-0812">Transmembrane</keyword>
<gene>
    <name evidence="2" type="ORF">ACFQY0_18905</name>
</gene>
<comment type="caution">
    <text evidence="2">The sequence shown here is derived from an EMBL/GenBank/DDBJ whole genome shotgun (WGS) entry which is preliminary data.</text>
</comment>
<accession>A0ABW2LDR0</accession>
<organism evidence="2 3">
    <name type="scientific">Haloferula chungangensis</name>
    <dbReference type="NCBI Taxonomy" id="1048331"/>
    <lineage>
        <taxon>Bacteria</taxon>
        <taxon>Pseudomonadati</taxon>
        <taxon>Verrucomicrobiota</taxon>
        <taxon>Verrucomicrobiia</taxon>
        <taxon>Verrucomicrobiales</taxon>
        <taxon>Verrucomicrobiaceae</taxon>
        <taxon>Haloferula</taxon>
    </lineage>
</organism>
<evidence type="ECO:0000313" key="3">
    <source>
        <dbReference type="Proteomes" id="UP001596472"/>
    </source>
</evidence>
<evidence type="ECO:0000313" key="2">
    <source>
        <dbReference type="EMBL" id="MFC7339270.1"/>
    </source>
</evidence>
<dbReference type="Proteomes" id="UP001596472">
    <property type="component" value="Unassembled WGS sequence"/>
</dbReference>